<keyword evidence="2" id="KW-1185">Reference proteome</keyword>
<comment type="caution">
    <text evidence="1">The sequence shown here is derived from an EMBL/GenBank/DDBJ whole genome shotgun (WGS) entry which is preliminary data.</text>
</comment>
<dbReference type="Proteomes" id="UP000814033">
    <property type="component" value="Unassembled WGS sequence"/>
</dbReference>
<protein>
    <submittedName>
        <fullName evidence="1">Uncharacterized protein</fullName>
    </submittedName>
</protein>
<accession>A0ACB8RCA5</accession>
<sequence length="542" mass="60565">MLKSLLKRLLKRPREIKVAGTTGSPLKKEEPDPHIPTDNVDHVSQLPPEVLARIFAILGHLDALRTTRWGNAKLAHLGWVVVTHVCRRWRRVALEHALLWRCIPYPPVTEWTFQFIARSGDAPWMHRWCSLSGEIHLFDNEAIAHVSSLVEGPTISQLLAGSQLEVLDIFVDHSPMWKYALGYTPVECQKILPVDFLAVLNAPLRRIPLNGCRLPWTSPLFRNLTTLEIDGNMLPHQQREFDAKYGPLVGLLEMLEANPELEHLLLVDCLPPTIPSDHIATLPRLQSVKLGGSIVACAEVMQHVTIPSSARTQFLCHYDEKNALHAPLLRFIDERFAPSGTGKSPKVRTLMVKCGGIYSPVSVLGHDRFGPPDVDLTLPTEEDPRQLKKMCDALHLDELQAVYIDFAYNLSIPGLWPALFGGCASVRFAQLEASHDMAVSFCEAFVKPSVNDGASGDLFPELNALALRFSDTVDEYFSPSLKSSYSDLPHVTFAEKLKQRADRTLGFNTLYLQYRGVRTSFLPTIAQELSILHPTVTVIPSS</sequence>
<name>A0ACB8RCA5_9AGAM</name>
<dbReference type="EMBL" id="MU276114">
    <property type="protein sequence ID" value="KAI0041587.1"/>
    <property type="molecule type" value="Genomic_DNA"/>
</dbReference>
<evidence type="ECO:0000313" key="2">
    <source>
        <dbReference type="Proteomes" id="UP000814033"/>
    </source>
</evidence>
<proteinExistence type="predicted"/>
<organism evidence="1 2">
    <name type="scientific">Auriscalpium vulgare</name>
    <dbReference type="NCBI Taxonomy" id="40419"/>
    <lineage>
        <taxon>Eukaryota</taxon>
        <taxon>Fungi</taxon>
        <taxon>Dikarya</taxon>
        <taxon>Basidiomycota</taxon>
        <taxon>Agaricomycotina</taxon>
        <taxon>Agaricomycetes</taxon>
        <taxon>Russulales</taxon>
        <taxon>Auriscalpiaceae</taxon>
        <taxon>Auriscalpium</taxon>
    </lineage>
</organism>
<reference evidence="1" key="1">
    <citation type="submission" date="2021-02" db="EMBL/GenBank/DDBJ databases">
        <authorList>
            <consortium name="DOE Joint Genome Institute"/>
            <person name="Ahrendt S."/>
            <person name="Looney B.P."/>
            <person name="Miyauchi S."/>
            <person name="Morin E."/>
            <person name="Drula E."/>
            <person name="Courty P.E."/>
            <person name="Chicoki N."/>
            <person name="Fauchery L."/>
            <person name="Kohler A."/>
            <person name="Kuo A."/>
            <person name="Labutti K."/>
            <person name="Pangilinan J."/>
            <person name="Lipzen A."/>
            <person name="Riley R."/>
            <person name="Andreopoulos W."/>
            <person name="He G."/>
            <person name="Johnson J."/>
            <person name="Barry K.W."/>
            <person name="Grigoriev I.V."/>
            <person name="Nagy L."/>
            <person name="Hibbett D."/>
            <person name="Henrissat B."/>
            <person name="Matheny P.B."/>
            <person name="Labbe J."/>
            <person name="Martin F."/>
        </authorList>
    </citation>
    <scope>NUCLEOTIDE SEQUENCE</scope>
    <source>
        <strain evidence="1">FP105234-sp</strain>
    </source>
</reference>
<reference evidence="1" key="2">
    <citation type="journal article" date="2022" name="New Phytol.">
        <title>Evolutionary transition to the ectomycorrhizal habit in the genomes of a hyperdiverse lineage of mushroom-forming fungi.</title>
        <authorList>
            <person name="Looney B."/>
            <person name="Miyauchi S."/>
            <person name="Morin E."/>
            <person name="Drula E."/>
            <person name="Courty P.E."/>
            <person name="Kohler A."/>
            <person name="Kuo A."/>
            <person name="LaButti K."/>
            <person name="Pangilinan J."/>
            <person name="Lipzen A."/>
            <person name="Riley R."/>
            <person name="Andreopoulos W."/>
            <person name="He G."/>
            <person name="Johnson J."/>
            <person name="Nolan M."/>
            <person name="Tritt A."/>
            <person name="Barry K.W."/>
            <person name="Grigoriev I.V."/>
            <person name="Nagy L.G."/>
            <person name="Hibbett D."/>
            <person name="Henrissat B."/>
            <person name="Matheny P.B."/>
            <person name="Labbe J."/>
            <person name="Martin F.M."/>
        </authorList>
    </citation>
    <scope>NUCLEOTIDE SEQUENCE</scope>
    <source>
        <strain evidence="1">FP105234-sp</strain>
    </source>
</reference>
<gene>
    <name evidence="1" type="ORF">FA95DRAFT_1683128</name>
</gene>
<evidence type="ECO:0000313" key="1">
    <source>
        <dbReference type="EMBL" id="KAI0041587.1"/>
    </source>
</evidence>